<proteinExistence type="inferred from homology"/>
<dbReference type="InterPro" id="IPR015424">
    <property type="entry name" value="PyrdxlP-dep_Trfase"/>
</dbReference>
<name>A0ABX0Y571_9ACTN</name>
<dbReference type="PANTHER" id="PTHR48097">
    <property type="entry name" value="L-THREONINE ALDOLASE-RELATED"/>
    <property type="match status" value="1"/>
</dbReference>
<reference evidence="5 6" key="1">
    <citation type="submission" date="2020-03" db="EMBL/GenBank/DDBJ databases">
        <title>WGS of the type strain of Planosporangium spp.</title>
        <authorList>
            <person name="Thawai C."/>
        </authorList>
    </citation>
    <scope>NUCLEOTIDE SEQUENCE [LARGE SCALE GENOMIC DNA]</scope>
    <source>
        <strain evidence="5 6">TBRC 5610</strain>
    </source>
</reference>
<dbReference type="InterPro" id="IPR015422">
    <property type="entry name" value="PyrdxlP-dep_Trfase_small"/>
</dbReference>
<keyword evidence="6" id="KW-1185">Reference proteome</keyword>
<comment type="cofactor">
    <cofactor evidence="1">
        <name>pyridoxal 5'-phosphate</name>
        <dbReference type="ChEBI" id="CHEBI:597326"/>
    </cofactor>
</comment>
<dbReference type="InterPro" id="IPR001597">
    <property type="entry name" value="ArAA_b-elim_lyase/Thr_aldolase"/>
</dbReference>
<evidence type="ECO:0000259" key="4">
    <source>
        <dbReference type="Pfam" id="PF01212"/>
    </source>
</evidence>
<dbReference type="Pfam" id="PF01212">
    <property type="entry name" value="Beta_elim_lyase"/>
    <property type="match status" value="1"/>
</dbReference>
<feature type="domain" description="Aromatic amino acid beta-eliminating lyase/threonine aldolase" evidence="4">
    <location>
        <begin position="79"/>
        <end position="323"/>
    </location>
</feature>
<keyword evidence="3" id="KW-0663">Pyridoxal phosphate</keyword>
<evidence type="ECO:0000313" key="5">
    <source>
        <dbReference type="EMBL" id="NJC73559.1"/>
    </source>
</evidence>
<evidence type="ECO:0000256" key="1">
    <source>
        <dbReference type="ARBA" id="ARBA00001933"/>
    </source>
</evidence>
<evidence type="ECO:0000313" key="6">
    <source>
        <dbReference type="Proteomes" id="UP000722989"/>
    </source>
</evidence>
<protein>
    <submittedName>
        <fullName evidence="5">Threonine aldolase</fullName>
    </submittedName>
</protein>
<gene>
    <name evidence="5" type="ORF">HC031_28100</name>
</gene>
<dbReference type="SUPFAM" id="SSF53383">
    <property type="entry name" value="PLP-dependent transferases"/>
    <property type="match status" value="1"/>
</dbReference>
<accession>A0ABX0Y571</accession>
<dbReference type="Gene3D" id="3.90.1150.10">
    <property type="entry name" value="Aspartate Aminotransferase, domain 1"/>
    <property type="match status" value="1"/>
</dbReference>
<dbReference type="EMBL" id="JAATVY010000032">
    <property type="protein sequence ID" value="NJC73559.1"/>
    <property type="molecule type" value="Genomic_DNA"/>
</dbReference>
<organism evidence="5 6">
    <name type="scientific">Planosporangium thailandense</name>
    <dbReference type="NCBI Taxonomy" id="765197"/>
    <lineage>
        <taxon>Bacteria</taxon>
        <taxon>Bacillati</taxon>
        <taxon>Actinomycetota</taxon>
        <taxon>Actinomycetes</taxon>
        <taxon>Micromonosporales</taxon>
        <taxon>Micromonosporaceae</taxon>
        <taxon>Planosporangium</taxon>
    </lineage>
</organism>
<evidence type="ECO:0000256" key="2">
    <source>
        <dbReference type="ARBA" id="ARBA00006966"/>
    </source>
</evidence>
<dbReference type="Proteomes" id="UP000722989">
    <property type="component" value="Unassembled WGS sequence"/>
</dbReference>
<comment type="similarity">
    <text evidence="2">Belongs to the threonine aldolase family.</text>
</comment>
<dbReference type="Gene3D" id="3.40.640.10">
    <property type="entry name" value="Type I PLP-dependent aspartate aminotransferase-like (Major domain)"/>
    <property type="match status" value="1"/>
</dbReference>
<dbReference type="PANTHER" id="PTHR48097:SF9">
    <property type="entry name" value="L-THREONINE ALDOLASE"/>
    <property type="match status" value="1"/>
</dbReference>
<sequence>MAAHVPGTERHLTLSPWCFAHTDQAACEDLSLSDNTPQRRTAAMRSCDRILSGVRPATMRERLAALDASGDLDGLPDFYGDGPVTALEERVADLLGTEAAVFFPTGTMAQQVALRYGADRTGNRTVAVHPLGHQEVHERHAYAHLSGLRSTWPTTVPRNPTADEITALADPVGTVVIELPLRDAGFVLPSWSELTAVSAAARAIGARVHFDGARIWESVPHLGHALSEITALADSTYVSFYKTLGGISGAALAGTAELAAYARVWRHRYGGMLFQQWPAVLSALAGLDRELPRIPDHVRHAPTVATALTALPGARVHPQPPHTHQFRLWLPHPAQALNDAALALAEEEKVWFAAGWRETDVPGLAMTEITVAAPALEWTAEDIAEVGERFLRRAASHRG</sequence>
<comment type="caution">
    <text evidence="5">The sequence shown here is derived from an EMBL/GenBank/DDBJ whole genome shotgun (WGS) entry which is preliminary data.</text>
</comment>
<dbReference type="InterPro" id="IPR015421">
    <property type="entry name" value="PyrdxlP-dep_Trfase_major"/>
</dbReference>
<evidence type="ECO:0000256" key="3">
    <source>
        <dbReference type="ARBA" id="ARBA00022898"/>
    </source>
</evidence>